<keyword evidence="3" id="KW-1185">Reference proteome</keyword>
<dbReference type="RefSeq" id="WP_132125085.1">
    <property type="nucleotide sequence ID" value="NZ_SLWS01000014.1"/>
</dbReference>
<gene>
    <name evidence="2" type="ORF">EV192_114229</name>
</gene>
<sequence length="100" mass="10646">MSRFFWLGVGVAAGVVLSRKLREKARQASPAGIAENVGDAMRELAGAVGAFGADVRAGMAEREKELQDVVSERSGVTLGRHSSRAVEARRPAPRARRADS</sequence>
<feature type="region of interest" description="Disordered" evidence="1">
    <location>
        <begin position="66"/>
        <end position="100"/>
    </location>
</feature>
<evidence type="ECO:0008006" key="4">
    <source>
        <dbReference type="Google" id="ProtNLM"/>
    </source>
</evidence>
<proteinExistence type="predicted"/>
<evidence type="ECO:0000256" key="1">
    <source>
        <dbReference type="SAM" id="MobiDB-lite"/>
    </source>
</evidence>
<dbReference type="AlphaFoldDB" id="A0A4R2J0T0"/>
<evidence type="ECO:0000313" key="2">
    <source>
        <dbReference type="EMBL" id="TCO49859.1"/>
    </source>
</evidence>
<comment type="caution">
    <text evidence="2">The sequence shown here is derived from an EMBL/GenBank/DDBJ whole genome shotgun (WGS) entry which is preliminary data.</text>
</comment>
<dbReference type="Proteomes" id="UP000295680">
    <property type="component" value="Unassembled WGS sequence"/>
</dbReference>
<dbReference type="OrthoDB" id="3538051at2"/>
<name>A0A4R2J0T0_9PSEU</name>
<feature type="compositionally biased region" description="Basic and acidic residues" evidence="1">
    <location>
        <begin position="84"/>
        <end position="100"/>
    </location>
</feature>
<reference evidence="2 3" key="1">
    <citation type="submission" date="2019-03" db="EMBL/GenBank/DDBJ databases">
        <title>Genomic Encyclopedia of Type Strains, Phase IV (KMG-IV): sequencing the most valuable type-strain genomes for metagenomic binning, comparative biology and taxonomic classification.</title>
        <authorList>
            <person name="Goeker M."/>
        </authorList>
    </citation>
    <scope>NUCLEOTIDE SEQUENCE [LARGE SCALE GENOMIC DNA]</scope>
    <source>
        <strain evidence="2 3">DSM 45934</strain>
    </source>
</reference>
<protein>
    <recommendedName>
        <fullName evidence="4">Secreted protein</fullName>
    </recommendedName>
</protein>
<evidence type="ECO:0000313" key="3">
    <source>
        <dbReference type="Proteomes" id="UP000295680"/>
    </source>
</evidence>
<accession>A0A4R2J0T0</accession>
<dbReference type="EMBL" id="SLWS01000014">
    <property type="protein sequence ID" value="TCO49859.1"/>
    <property type="molecule type" value="Genomic_DNA"/>
</dbReference>
<organism evidence="2 3">
    <name type="scientific">Actinocrispum wychmicini</name>
    <dbReference type="NCBI Taxonomy" id="1213861"/>
    <lineage>
        <taxon>Bacteria</taxon>
        <taxon>Bacillati</taxon>
        <taxon>Actinomycetota</taxon>
        <taxon>Actinomycetes</taxon>
        <taxon>Pseudonocardiales</taxon>
        <taxon>Pseudonocardiaceae</taxon>
        <taxon>Actinocrispum</taxon>
    </lineage>
</organism>